<dbReference type="EMBL" id="JARKIB010000180">
    <property type="protein sequence ID" value="KAJ7727367.1"/>
    <property type="molecule type" value="Genomic_DNA"/>
</dbReference>
<name>A0AAD7MPU7_9AGAR</name>
<feature type="compositionally biased region" description="Low complexity" evidence="1">
    <location>
        <begin position="303"/>
        <end position="319"/>
    </location>
</feature>
<gene>
    <name evidence="2" type="ORF">B0H16DRAFT_257325</name>
</gene>
<feature type="compositionally biased region" description="Pro residues" evidence="1">
    <location>
        <begin position="320"/>
        <end position="344"/>
    </location>
</feature>
<accession>A0AAD7MPU7</accession>
<organism evidence="2 3">
    <name type="scientific">Mycena metata</name>
    <dbReference type="NCBI Taxonomy" id="1033252"/>
    <lineage>
        <taxon>Eukaryota</taxon>
        <taxon>Fungi</taxon>
        <taxon>Dikarya</taxon>
        <taxon>Basidiomycota</taxon>
        <taxon>Agaricomycotina</taxon>
        <taxon>Agaricomycetes</taxon>
        <taxon>Agaricomycetidae</taxon>
        <taxon>Agaricales</taxon>
        <taxon>Marasmiineae</taxon>
        <taxon>Mycenaceae</taxon>
        <taxon>Mycena</taxon>
    </lineage>
</organism>
<feature type="compositionally biased region" description="Polar residues" evidence="1">
    <location>
        <begin position="346"/>
        <end position="358"/>
    </location>
</feature>
<protein>
    <submittedName>
        <fullName evidence="2">Uncharacterized protein</fullName>
    </submittedName>
</protein>
<proteinExistence type="predicted"/>
<comment type="caution">
    <text evidence="2">The sequence shown here is derived from an EMBL/GenBank/DDBJ whole genome shotgun (WGS) entry which is preliminary data.</text>
</comment>
<evidence type="ECO:0000313" key="3">
    <source>
        <dbReference type="Proteomes" id="UP001215598"/>
    </source>
</evidence>
<feature type="compositionally biased region" description="Basic and acidic residues" evidence="1">
    <location>
        <begin position="157"/>
        <end position="179"/>
    </location>
</feature>
<feature type="region of interest" description="Disordered" evidence="1">
    <location>
        <begin position="157"/>
        <end position="189"/>
    </location>
</feature>
<feature type="region of interest" description="Disordered" evidence="1">
    <location>
        <begin position="287"/>
        <end position="468"/>
    </location>
</feature>
<evidence type="ECO:0000256" key="1">
    <source>
        <dbReference type="SAM" id="MobiDB-lite"/>
    </source>
</evidence>
<dbReference type="AlphaFoldDB" id="A0AAD7MPU7"/>
<reference evidence="2" key="1">
    <citation type="submission" date="2023-03" db="EMBL/GenBank/DDBJ databases">
        <title>Massive genome expansion in bonnet fungi (Mycena s.s.) driven by repeated elements and novel gene families across ecological guilds.</title>
        <authorList>
            <consortium name="Lawrence Berkeley National Laboratory"/>
            <person name="Harder C.B."/>
            <person name="Miyauchi S."/>
            <person name="Viragh M."/>
            <person name="Kuo A."/>
            <person name="Thoen E."/>
            <person name="Andreopoulos B."/>
            <person name="Lu D."/>
            <person name="Skrede I."/>
            <person name="Drula E."/>
            <person name="Henrissat B."/>
            <person name="Morin E."/>
            <person name="Kohler A."/>
            <person name="Barry K."/>
            <person name="LaButti K."/>
            <person name="Morin E."/>
            <person name="Salamov A."/>
            <person name="Lipzen A."/>
            <person name="Mereny Z."/>
            <person name="Hegedus B."/>
            <person name="Baldrian P."/>
            <person name="Stursova M."/>
            <person name="Weitz H."/>
            <person name="Taylor A."/>
            <person name="Grigoriev I.V."/>
            <person name="Nagy L.G."/>
            <person name="Martin F."/>
            <person name="Kauserud H."/>
        </authorList>
    </citation>
    <scope>NUCLEOTIDE SEQUENCE</scope>
    <source>
        <strain evidence="2">CBHHK182m</strain>
    </source>
</reference>
<feature type="compositionally biased region" description="Low complexity" evidence="1">
    <location>
        <begin position="435"/>
        <end position="448"/>
    </location>
</feature>
<feature type="region of interest" description="Disordered" evidence="1">
    <location>
        <begin position="1"/>
        <end position="26"/>
    </location>
</feature>
<feature type="compositionally biased region" description="Acidic residues" evidence="1">
    <location>
        <begin position="372"/>
        <end position="381"/>
    </location>
</feature>
<evidence type="ECO:0000313" key="2">
    <source>
        <dbReference type="EMBL" id="KAJ7727367.1"/>
    </source>
</evidence>
<keyword evidence="3" id="KW-1185">Reference proteome</keyword>
<dbReference type="Proteomes" id="UP001215598">
    <property type="component" value="Unassembled WGS sequence"/>
</dbReference>
<sequence length="500" mass="54213">MPVIDEDETATTTTTTPSNDQADQEGAPVTALPFPLLMQVPEPFLSDYARHYNVPRNPTLNGRMPSSASAMREVAMKVLAAGGGRGNPPAAPVLETHAAKLVDGVLYMRYRTAAERLDLEEVGAFPIERLGEPVDEYSDDEVEGEAKEELARWKEENLRRYQHPRAEGKGKGKQRDKNEGPQTVPFVFPPEGFEGEQKDFLVAMLADLQREAAYAVTMYTKAQTVLKEAVYDYACIRAEVDVERRGWKHIWKEVARAAGKEAVEDVGLRVEMRLREEVPPDELAEAVEAGDLPDLAKTRWRSRPTPASVPAAAVPRKSVPSPPASRRPAPGPGPIIIPTLPPPVRQNTTFGGNATKFDQGTFLKRRRSTDPGSDDSDDSDGQEGFKARKRSCVSKKANVARAPPPGLAPRSISIPIERLVAPALPNPPTRRATSKRSPGSRSGSRRASPPVPDVSNRPEQRASSRNVPVLSALTAPASGLVALPSPPPASASALFALVPR</sequence>